<dbReference type="InterPro" id="IPR008984">
    <property type="entry name" value="SMAD_FHA_dom_sf"/>
</dbReference>
<organism evidence="2 3">
    <name type="scientific">Fimbriiglobus ruber</name>
    <dbReference type="NCBI Taxonomy" id="1908690"/>
    <lineage>
        <taxon>Bacteria</taxon>
        <taxon>Pseudomonadati</taxon>
        <taxon>Planctomycetota</taxon>
        <taxon>Planctomycetia</taxon>
        <taxon>Gemmatales</taxon>
        <taxon>Gemmataceae</taxon>
        <taxon>Fimbriiglobus</taxon>
    </lineage>
</organism>
<reference evidence="3" key="1">
    <citation type="submission" date="2017-06" db="EMBL/GenBank/DDBJ databases">
        <title>Genome analysis of Fimbriiglobus ruber SP5, the first member of the order Planctomycetales with confirmed chitinolytic capability.</title>
        <authorList>
            <person name="Ravin N.V."/>
            <person name="Rakitin A.L."/>
            <person name="Ivanova A.A."/>
            <person name="Beletsky A.V."/>
            <person name="Kulichevskaya I.S."/>
            <person name="Mardanov A.V."/>
            <person name="Dedysh S.N."/>
        </authorList>
    </citation>
    <scope>NUCLEOTIDE SEQUENCE [LARGE SCALE GENOMIC DNA]</scope>
    <source>
        <strain evidence="3">SP5</strain>
    </source>
</reference>
<keyword evidence="3" id="KW-1185">Reference proteome</keyword>
<dbReference type="EMBL" id="NIDE01000004">
    <property type="protein sequence ID" value="OWK43639.1"/>
    <property type="molecule type" value="Genomic_DNA"/>
</dbReference>
<dbReference type="SUPFAM" id="SSF49879">
    <property type="entry name" value="SMAD/FHA domain"/>
    <property type="match status" value="1"/>
</dbReference>
<evidence type="ECO:0000259" key="1">
    <source>
        <dbReference type="PROSITE" id="PS50006"/>
    </source>
</evidence>
<accession>A0A225E2C1</accession>
<dbReference type="PROSITE" id="PS50006">
    <property type="entry name" value="FHA_DOMAIN"/>
    <property type="match status" value="1"/>
</dbReference>
<dbReference type="SMART" id="SM00240">
    <property type="entry name" value="FHA"/>
    <property type="match status" value="1"/>
</dbReference>
<dbReference type="Proteomes" id="UP000214646">
    <property type="component" value="Unassembled WGS sequence"/>
</dbReference>
<feature type="domain" description="FHA" evidence="1">
    <location>
        <begin position="145"/>
        <end position="202"/>
    </location>
</feature>
<dbReference type="CDD" id="cd00060">
    <property type="entry name" value="FHA"/>
    <property type="match status" value="1"/>
</dbReference>
<dbReference type="Pfam" id="PF00498">
    <property type="entry name" value="FHA"/>
    <property type="match status" value="1"/>
</dbReference>
<dbReference type="InterPro" id="IPR000253">
    <property type="entry name" value="FHA_dom"/>
</dbReference>
<protein>
    <submittedName>
        <fullName evidence="2">FHA domain containing protein</fullName>
    </submittedName>
</protein>
<dbReference type="AlphaFoldDB" id="A0A225E2C1"/>
<evidence type="ECO:0000313" key="2">
    <source>
        <dbReference type="EMBL" id="OWK43639.1"/>
    </source>
</evidence>
<name>A0A225E2C1_9BACT</name>
<comment type="caution">
    <text evidence="2">The sequence shown here is derived from an EMBL/GenBank/DDBJ whole genome shotgun (WGS) entry which is preliminary data.</text>
</comment>
<dbReference type="Gene3D" id="2.60.200.20">
    <property type="match status" value="1"/>
</dbReference>
<dbReference type="InterPro" id="IPR050923">
    <property type="entry name" value="Cell_Proc_Reg/RNA_Proc"/>
</dbReference>
<sequence>MPAANVDDAFADVGEAVNAAYLANNLETPPPSAVLPAPMIEPIVSDSVDDLAVPIPSEASALTRVLSRSEKDNLIDSARTMPDRIAAEPVTVTKPSRDDLLRTPNQALGGPITPPLVPPPLQPKLVVVRGERLTARPYPILEGENYIGRSVDRPVDIDLEGQEAIEQIWVSRRHAVITFRNNEMVLEDLNSLNGTFVNRTRVHPGQKCVIKAGDVIQIGTVQLRVAT</sequence>
<dbReference type="PANTHER" id="PTHR23308">
    <property type="entry name" value="NUCLEAR INHIBITOR OF PROTEIN PHOSPHATASE-1"/>
    <property type="match status" value="1"/>
</dbReference>
<evidence type="ECO:0000313" key="3">
    <source>
        <dbReference type="Proteomes" id="UP000214646"/>
    </source>
</evidence>
<gene>
    <name evidence="2" type="ORF">FRUB_03238</name>
</gene>
<proteinExistence type="predicted"/>